<evidence type="ECO:0000313" key="2">
    <source>
        <dbReference type="Proteomes" id="UP000558488"/>
    </source>
</evidence>
<evidence type="ECO:0000313" key="1">
    <source>
        <dbReference type="EMBL" id="KAF6392744.1"/>
    </source>
</evidence>
<proteinExistence type="predicted"/>
<sequence length="153" mass="17030">MSNAGPLRTGSSPFLPEDGASLGCRLVRPGGMRRSLLRALCPVRRSARGKKCPWEEVSHEEKCPTPKEAGFTSSKPKGSLPPFVQGQRLVNRKRIPLVRQSSVHCSLRKGQCWVSLVTEYSQSMATAPGSPYVVCSSQIWFPLWWFQGLCIWI</sequence>
<dbReference type="AlphaFoldDB" id="A0A7J8B258"/>
<comment type="caution">
    <text evidence="1">The sequence shown here is derived from an EMBL/GenBank/DDBJ whole genome shotgun (WGS) entry which is preliminary data.</text>
</comment>
<organism evidence="1 2">
    <name type="scientific">Pipistrellus kuhlii</name>
    <name type="common">Kuhl's pipistrelle</name>
    <dbReference type="NCBI Taxonomy" id="59472"/>
    <lineage>
        <taxon>Eukaryota</taxon>
        <taxon>Metazoa</taxon>
        <taxon>Chordata</taxon>
        <taxon>Craniata</taxon>
        <taxon>Vertebrata</taxon>
        <taxon>Euteleostomi</taxon>
        <taxon>Mammalia</taxon>
        <taxon>Eutheria</taxon>
        <taxon>Laurasiatheria</taxon>
        <taxon>Chiroptera</taxon>
        <taxon>Yangochiroptera</taxon>
        <taxon>Vespertilionidae</taxon>
        <taxon>Pipistrellus</taxon>
    </lineage>
</organism>
<accession>A0A7J8B258</accession>
<dbReference type="Proteomes" id="UP000558488">
    <property type="component" value="Unassembled WGS sequence"/>
</dbReference>
<gene>
    <name evidence="1" type="ORF">mPipKuh1_007920</name>
</gene>
<protein>
    <submittedName>
        <fullName evidence="1">Uncharacterized protein</fullName>
    </submittedName>
</protein>
<keyword evidence="2" id="KW-1185">Reference proteome</keyword>
<dbReference type="EMBL" id="JACAGB010000001">
    <property type="protein sequence ID" value="KAF6392744.1"/>
    <property type="molecule type" value="Genomic_DNA"/>
</dbReference>
<name>A0A7J8B258_PIPKU</name>
<reference evidence="1 2" key="1">
    <citation type="journal article" date="2020" name="Nature">
        <title>Six reference-quality genomes reveal evolution of bat adaptations.</title>
        <authorList>
            <person name="Jebb D."/>
            <person name="Huang Z."/>
            <person name="Pippel M."/>
            <person name="Hughes G.M."/>
            <person name="Lavrichenko K."/>
            <person name="Devanna P."/>
            <person name="Winkler S."/>
            <person name="Jermiin L.S."/>
            <person name="Skirmuntt E.C."/>
            <person name="Katzourakis A."/>
            <person name="Burkitt-Gray L."/>
            <person name="Ray D.A."/>
            <person name="Sullivan K.A.M."/>
            <person name="Roscito J.G."/>
            <person name="Kirilenko B.M."/>
            <person name="Davalos L.M."/>
            <person name="Corthals A.P."/>
            <person name="Power M.L."/>
            <person name="Jones G."/>
            <person name="Ransome R.D."/>
            <person name="Dechmann D.K.N."/>
            <person name="Locatelli A.G."/>
            <person name="Puechmaille S.J."/>
            <person name="Fedrigo O."/>
            <person name="Jarvis E.D."/>
            <person name="Hiller M."/>
            <person name="Vernes S.C."/>
            <person name="Myers E.W."/>
            <person name="Teeling E.C."/>
        </authorList>
    </citation>
    <scope>NUCLEOTIDE SEQUENCE [LARGE SCALE GENOMIC DNA]</scope>
    <source>
        <strain evidence="1">MPipKuh1</strain>
        <tissue evidence="1">Flight muscle</tissue>
    </source>
</reference>